<sequence length="39" mass="4862">MWRTQWRFLSVSVKQPIEAINHHAPKYIDTWEDLQPYFE</sequence>
<dbReference type="EMBL" id="AGEY01000062">
    <property type="protein sequence ID" value="EHL98766.1"/>
    <property type="molecule type" value="Genomic_DNA"/>
</dbReference>
<accession>G9ZNL8</accession>
<reference evidence="1 2" key="1">
    <citation type="submission" date="2011-09" db="EMBL/GenBank/DDBJ databases">
        <authorList>
            <person name="Weinstock G."/>
            <person name="Sodergren E."/>
            <person name="Clifton S."/>
            <person name="Fulton L."/>
            <person name="Fulton B."/>
            <person name="Courtney L."/>
            <person name="Fronick C."/>
            <person name="Harrison M."/>
            <person name="Strong C."/>
            <person name="Farmer C."/>
            <person name="Delahaunty K."/>
            <person name="Markovic C."/>
            <person name="Hall O."/>
            <person name="Minx P."/>
            <person name="Tomlinson C."/>
            <person name="Mitreva M."/>
            <person name="Hou S."/>
            <person name="Chen J."/>
            <person name="Wollam A."/>
            <person name="Pepin K.H."/>
            <person name="Johnson M."/>
            <person name="Bhonagiri V."/>
            <person name="Zhang X."/>
            <person name="Suruliraj S."/>
            <person name="Warren W."/>
            <person name="Chinwalla A."/>
            <person name="Mardis E.R."/>
            <person name="Wilson R.K."/>
        </authorList>
    </citation>
    <scope>NUCLEOTIDE SEQUENCE [LARGE SCALE GENOMIC DNA]</scope>
    <source>
        <strain evidence="1 2">F0439</strain>
    </source>
</reference>
<dbReference type="Proteomes" id="UP000004625">
    <property type="component" value="Unassembled WGS sequence"/>
</dbReference>
<proteinExistence type="predicted"/>
<organism evidence="1 2">
    <name type="scientific">Lentilactobacillus parafarraginis F0439</name>
    <dbReference type="NCBI Taxonomy" id="797515"/>
    <lineage>
        <taxon>Bacteria</taxon>
        <taxon>Bacillati</taxon>
        <taxon>Bacillota</taxon>
        <taxon>Bacilli</taxon>
        <taxon>Lactobacillales</taxon>
        <taxon>Lactobacillaceae</taxon>
        <taxon>Lentilactobacillus</taxon>
    </lineage>
</organism>
<keyword evidence="2" id="KW-1185">Reference proteome</keyword>
<comment type="caution">
    <text evidence="1">The sequence shown here is derived from an EMBL/GenBank/DDBJ whole genome shotgun (WGS) entry which is preliminary data.</text>
</comment>
<evidence type="ECO:0000313" key="1">
    <source>
        <dbReference type="EMBL" id="EHL98766.1"/>
    </source>
</evidence>
<dbReference type="HOGENOM" id="CLU_3311855_0_0_9"/>
<evidence type="ECO:0000313" key="2">
    <source>
        <dbReference type="Proteomes" id="UP000004625"/>
    </source>
</evidence>
<dbReference type="STRING" id="797515.HMPREF9103_01321"/>
<gene>
    <name evidence="1" type="ORF">HMPREF9103_01321</name>
</gene>
<name>G9ZNL8_9LACO</name>
<dbReference type="AlphaFoldDB" id="G9ZNL8"/>
<protein>
    <submittedName>
        <fullName evidence="1">Uncharacterized protein</fullName>
    </submittedName>
</protein>